<dbReference type="EMBL" id="LTAN01000002">
    <property type="protein sequence ID" value="OBR14574.1"/>
    <property type="molecule type" value="Genomic_DNA"/>
</dbReference>
<dbReference type="AlphaFoldDB" id="A0A1B7YRJ4"/>
<evidence type="ECO:0000256" key="1">
    <source>
        <dbReference type="SAM" id="SignalP"/>
    </source>
</evidence>
<gene>
    <name evidence="2" type="ORF">CH63R_03300</name>
</gene>
<dbReference type="VEuPathDB" id="FungiDB:CH63R_03300"/>
<feature type="chain" id="PRO_5008601859" evidence="1">
    <location>
        <begin position="20"/>
        <end position="92"/>
    </location>
</feature>
<dbReference type="RefSeq" id="XP_018163091.1">
    <property type="nucleotide sequence ID" value="XM_018298275.1"/>
</dbReference>
<keyword evidence="3" id="KW-1185">Reference proteome</keyword>
<dbReference type="Proteomes" id="UP000092177">
    <property type="component" value="Chromosome 2"/>
</dbReference>
<accession>A0A1B7YRJ4</accession>
<keyword evidence="2" id="KW-0503">Monooxygenase</keyword>
<comment type="caution">
    <text evidence="2">The sequence shown here is derived from an EMBL/GenBank/DDBJ whole genome shotgun (WGS) entry which is preliminary data.</text>
</comment>
<protein>
    <submittedName>
        <fullName evidence="2">Flavin-binding monooxygenase-like family protein</fullName>
    </submittedName>
</protein>
<dbReference type="KEGG" id="chig:CH63R_03300"/>
<dbReference type="OrthoDB" id="10406690at2759"/>
<proteinExistence type="predicted"/>
<evidence type="ECO:0000313" key="2">
    <source>
        <dbReference type="EMBL" id="OBR14574.1"/>
    </source>
</evidence>
<feature type="signal peptide" evidence="1">
    <location>
        <begin position="1"/>
        <end position="19"/>
    </location>
</feature>
<keyword evidence="2" id="KW-0560">Oxidoreductase</keyword>
<reference evidence="3" key="1">
    <citation type="journal article" date="2017" name="BMC Genomics">
        <title>Gapless genome assembly of Colletotrichum higginsianum reveals chromosome structure and association of transposable elements with secondary metabolite gene clusters.</title>
        <authorList>
            <person name="Dallery J.-F."/>
            <person name="Lapalu N."/>
            <person name="Zampounis A."/>
            <person name="Pigne S."/>
            <person name="Luyten I."/>
            <person name="Amselem J."/>
            <person name="Wittenberg A.H.J."/>
            <person name="Zhou S."/>
            <person name="de Queiroz M.V."/>
            <person name="Robin G.P."/>
            <person name="Auger A."/>
            <person name="Hainaut M."/>
            <person name="Henrissat B."/>
            <person name="Kim K.-T."/>
            <person name="Lee Y.-H."/>
            <person name="Lespinet O."/>
            <person name="Schwartz D.C."/>
            <person name="Thon M.R."/>
            <person name="O'Connell R.J."/>
        </authorList>
    </citation>
    <scope>NUCLEOTIDE SEQUENCE [LARGE SCALE GENOMIC DNA]</scope>
    <source>
        <strain evidence="3">IMI 349063</strain>
    </source>
</reference>
<sequence length="92" mass="10382">MFTFWRVIIFFLLVGTAFGLPPFYAPVLRIIPRKQRPHANTAGSQNEKFHNCNLYKYEVAHGANPGRDKGLKEDCCKAAGFTPPRGSKIRCV</sequence>
<name>A0A1B7YRJ4_COLHI</name>
<dbReference type="GeneID" id="28862382"/>
<organism evidence="2 3">
    <name type="scientific">Colletotrichum higginsianum (strain IMI 349063)</name>
    <name type="common">Crucifer anthracnose fungus</name>
    <dbReference type="NCBI Taxonomy" id="759273"/>
    <lineage>
        <taxon>Eukaryota</taxon>
        <taxon>Fungi</taxon>
        <taxon>Dikarya</taxon>
        <taxon>Ascomycota</taxon>
        <taxon>Pezizomycotina</taxon>
        <taxon>Sordariomycetes</taxon>
        <taxon>Hypocreomycetidae</taxon>
        <taxon>Glomerellales</taxon>
        <taxon>Glomerellaceae</taxon>
        <taxon>Colletotrichum</taxon>
        <taxon>Colletotrichum destructivum species complex</taxon>
    </lineage>
</organism>
<dbReference type="GO" id="GO:0004497">
    <property type="term" value="F:monooxygenase activity"/>
    <property type="evidence" value="ECO:0007669"/>
    <property type="project" value="UniProtKB-KW"/>
</dbReference>
<keyword evidence="1" id="KW-0732">Signal</keyword>
<evidence type="ECO:0000313" key="3">
    <source>
        <dbReference type="Proteomes" id="UP000092177"/>
    </source>
</evidence>